<dbReference type="KEGG" id="dfc:DFI_17645"/>
<feature type="domain" description="ABM" evidence="1">
    <location>
        <begin position="2"/>
        <end position="94"/>
    </location>
</feature>
<gene>
    <name evidence="2" type="ORF">DFI_17645</name>
</gene>
<evidence type="ECO:0000259" key="1">
    <source>
        <dbReference type="PROSITE" id="PS51725"/>
    </source>
</evidence>
<keyword evidence="3" id="KW-1185">Reference proteome</keyword>
<dbReference type="GO" id="GO:0004497">
    <property type="term" value="F:monooxygenase activity"/>
    <property type="evidence" value="ECO:0007669"/>
    <property type="project" value="UniProtKB-KW"/>
</dbReference>
<proteinExistence type="predicted"/>
<dbReference type="SUPFAM" id="SSF54909">
    <property type="entry name" value="Dimeric alpha+beta barrel"/>
    <property type="match status" value="1"/>
</dbReference>
<dbReference type="InterPro" id="IPR007138">
    <property type="entry name" value="ABM_dom"/>
</dbReference>
<dbReference type="AlphaFoldDB" id="A0A221T2B9"/>
<geneLocation type="plasmid" evidence="3">
    <name>pdfi2</name>
</geneLocation>
<evidence type="ECO:0000313" key="2">
    <source>
        <dbReference type="EMBL" id="ASN83006.1"/>
    </source>
</evidence>
<dbReference type="EMBL" id="CP021083">
    <property type="protein sequence ID" value="ASN83006.1"/>
    <property type="molecule type" value="Genomic_DNA"/>
</dbReference>
<keyword evidence="2" id="KW-0560">Oxidoreductase</keyword>
<dbReference type="PANTHER" id="PTHR34474">
    <property type="entry name" value="SIGNAL TRANSDUCTION PROTEIN TRAP"/>
    <property type="match status" value="1"/>
</dbReference>
<accession>A0A221T2B9</accession>
<reference evidence="2 3" key="1">
    <citation type="submission" date="2017-05" db="EMBL/GenBank/DDBJ databases">
        <title>The complete genome sequence of Deinococcus ficus isolated from the rhizosphere of the Ficus religiosa L. in Taiwan.</title>
        <authorList>
            <person name="Wu K.-M."/>
            <person name="Liao T.-L."/>
            <person name="Liu Y.-M."/>
            <person name="Young C.-C."/>
            <person name="Tsai S.-F."/>
        </authorList>
    </citation>
    <scope>NUCLEOTIDE SEQUENCE [LARGE SCALE GENOMIC DNA]</scope>
    <source>
        <strain evidence="2 3">CC-FR2-10</strain>
        <plasmid evidence="3">pdfi2</plasmid>
    </source>
</reference>
<protein>
    <submittedName>
        <fullName evidence="2">Antibiotic biosynthesis monooxygenase</fullName>
    </submittedName>
</protein>
<dbReference type="Proteomes" id="UP000259030">
    <property type="component" value="Plasmid pDFI2"/>
</dbReference>
<dbReference type="PANTHER" id="PTHR34474:SF2">
    <property type="entry name" value="SIGNAL TRANSDUCTION PROTEIN TRAP"/>
    <property type="match status" value="1"/>
</dbReference>
<dbReference type="InterPro" id="IPR011008">
    <property type="entry name" value="Dimeric_a/b-barrel"/>
</dbReference>
<dbReference type="Pfam" id="PF03992">
    <property type="entry name" value="ABM"/>
    <property type="match status" value="1"/>
</dbReference>
<dbReference type="InterPro" id="IPR050404">
    <property type="entry name" value="Heme-degrading_MO"/>
</dbReference>
<dbReference type="STRING" id="317577.GCA_000419625_03263"/>
<dbReference type="Gene3D" id="3.30.70.100">
    <property type="match status" value="1"/>
</dbReference>
<dbReference type="PROSITE" id="PS51725">
    <property type="entry name" value="ABM"/>
    <property type="match status" value="1"/>
</dbReference>
<keyword evidence="2" id="KW-0503">Monooxygenase</keyword>
<evidence type="ECO:0000313" key="3">
    <source>
        <dbReference type="Proteomes" id="UP000259030"/>
    </source>
</evidence>
<keyword evidence="2" id="KW-0614">Plasmid</keyword>
<organism evidence="2 3">
    <name type="scientific">Deinococcus ficus</name>
    <dbReference type="NCBI Taxonomy" id="317577"/>
    <lineage>
        <taxon>Bacteria</taxon>
        <taxon>Thermotogati</taxon>
        <taxon>Deinococcota</taxon>
        <taxon>Deinococci</taxon>
        <taxon>Deinococcales</taxon>
        <taxon>Deinococcaceae</taxon>
        <taxon>Deinococcus</taxon>
    </lineage>
</organism>
<dbReference type="RefSeq" id="WP_027462222.1">
    <property type="nucleotide sequence ID" value="NZ_BNAK01000023.1"/>
</dbReference>
<name>A0A221T2B9_9DEIO</name>
<sequence length="104" mass="11763">MITVMNRIPVKAEYAEAFEARFRDRARLVDGMPGFVRNEVLRPTQPGQPYIVLTYWESREAFEAWTASDAFREGHARSGSLPREAFAGRNELEVHEVLPGPDAG</sequence>